<sequence>MAVTRRTFCSQAATLLLSPSLLRARTQSTQTQSSQNPSSQTQPKPTARPDVATIDHDRILAQANRYLTQPPVPLTTLPSPRNPSTPNDFYSEPEDYFPDPANPNAPWIQHADGTPNPDAFTSHRDALLNLSLYVPALAAAFLLTSDPRYAQQAAAHLRAWFINPATRMTPSLQYAQTIPPSKSGRLEGVVEVVHLAEVVQSLPFLISSEAFTSEELTALTKWFTDYFDWLNTSRLAGLARDNKSHHGTSWLLQASAIARLTELTDDRPLTTLRHQYKTSTLRAQIVADGTFPHELTTPNPYRNTLFNLDMLTAICLLLSTRFESVWEYELQDGPGMHTVIARLYPYLVNRGTWPYRADAAYFTALPIRPPSLLFAARAYDRPEYAALWKTLSPDPPNMELQRTFPIRQPLLWVTRPKPWLPTDTPQQTKPSASNETPAQSPDTSAQSR</sequence>
<dbReference type="Pfam" id="PF05426">
    <property type="entry name" value="Alginate_lyase"/>
    <property type="match status" value="1"/>
</dbReference>
<evidence type="ECO:0000313" key="7">
    <source>
        <dbReference type="Proteomes" id="UP000534186"/>
    </source>
</evidence>
<dbReference type="GO" id="GO:0042597">
    <property type="term" value="C:periplasmic space"/>
    <property type="evidence" value="ECO:0007669"/>
    <property type="project" value="InterPro"/>
</dbReference>
<feature type="compositionally biased region" description="Polar residues" evidence="3">
    <location>
        <begin position="423"/>
        <end position="448"/>
    </location>
</feature>
<evidence type="ECO:0000313" key="6">
    <source>
        <dbReference type="EMBL" id="NYF52669.1"/>
    </source>
</evidence>
<feature type="signal peptide" evidence="4">
    <location>
        <begin position="1"/>
        <end position="24"/>
    </location>
</feature>
<evidence type="ECO:0000259" key="5">
    <source>
        <dbReference type="Pfam" id="PF05426"/>
    </source>
</evidence>
<feature type="region of interest" description="Disordered" evidence="3">
    <location>
        <begin position="25"/>
        <end position="49"/>
    </location>
</feature>
<evidence type="ECO:0000256" key="3">
    <source>
        <dbReference type="SAM" id="MobiDB-lite"/>
    </source>
</evidence>
<name>A0A7Y9NNK1_9BACT</name>
<organism evidence="6 7">
    <name type="scientific">Tunturiibacter lichenicola</name>
    <dbReference type="NCBI Taxonomy" id="2051959"/>
    <lineage>
        <taxon>Bacteria</taxon>
        <taxon>Pseudomonadati</taxon>
        <taxon>Acidobacteriota</taxon>
        <taxon>Terriglobia</taxon>
        <taxon>Terriglobales</taxon>
        <taxon>Acidobacteriaceae</taxon>
        <taxon>Tunturiibacter</taxon>
    </lineage>
</organism>
<protein>
    <recommendedName>
        <fullName evidence="5">Alginate lyase domain-containing protein</fullName>
    </recommendedName>
</protein>
<dbReference type="InterPro" id="IPR008397">
    <property type="entry name" value="Alginate_lyase_dom"/>
</dbReference>
<reference evidence="6 7" key="1">
    <citation type="submission" date="2020-07" db="EMBL/GenBank/DDBJ databases">
        <title>Genomic Encyclopedia of Type Strains, Phase IV (KMG-V): Genome sequencing to study the core and pangenomes of soil and plant-associated prokaryotes.</title>
        <authorList>
            <person name="Whitman W."/>
        </authorList>
    </citation>
    <scope>NUCLEOTIDE SEQUENCE [LARGE SCALE GENOMIC DNA]</scope>
    <source>
        <strain evidence="6 7">M8UP30</strain>
    </source>
</reference>
<feature type="compositionally biased region" description="Low complexity" evidence="3">
    <location>
        <begin position="26"/>
        <end position="45"/>
    </location>
</feature>
<keyword evidence="2" id="KW-0456">Lyase</keyword>
<feature type="chain" id="PRO_5030884653" description="Alginate lyase domain-containing protein" evidence="4">
    <location>
        <begin position="25"/>
        <end position="448"/>
    </location>
</feature>
<evidence type="ECO:0000256" key="1">
    <source>
        <dbReference type="ARBA" id="ARBA00022729"/>
    </source>
</evidence>
<dbReference type="Gene3D" id="1.50.10.100">
    <property type="entry name" value="Chondroitin AC/alginate lyase"/>
    <property type="match status" value="1"/>
</dbReference>
<dbReference type="InterPro" id="IPR008929">
    <property type="entry name" value="Chondroitin_lyas"/>
</dbReference>
<keyword evidence="1 4" id="KW-0732">Signal</keyword>
<dbReference type="SUPFAM" id="SSF48230">
    <property type="entry name" value="Chondroitin AC/alginate lyase"/>
    <property type="match status" value="1"/>
</dbReference>
<evidence type="ECO:0000256" key="2">
    <source>
        <dbReference type="ARBA" id="ARBA00023239"/>
    </source>
</evidence>
<accession>A0A7Y9NNK1</accession>
<proteinExistence type="predicted"/>
<feature type="domain" description="Alginate lyase" evidence="5">
    <location>
        <begin position="84"/>
        <end position="353"/>
    </location>
</feature>
<evidence type="ECO:0000256" key="4">
    <source>
        <dbReference type="SAM" id="SignalP"/>
    </source>
</evidence>
<comment type="caution">
    <text evidence="6">The sequence shown here is derived from an EMBL/GenBank/DDBJ whole genome shotgun (WGS) entry which is preliminary data.</text>
</comment>
<dbReference type="AlphaFoldDB" id="A0A7Y9NNK1"/>
<gene>
    <name evidence="6" type="ORF">HDF12_003068</name>
</gene>
<feature type="region of interest" description="Disordered" evidence="3">
    <location>
        <begin position="416"/>
        <end position="448"/>
    </location>
</feature>
<dbReference type="EMBL" id="JACCCV010000002">
    <property type="protein sequence ID" value="NYF52669.1"/>
    <property type="molecule type" value="Genomic_DNA"/>
</dbReference>
<dbReference type="Proteomes" id="UP000534186">
    <property type="component" value="Unassembled WGS sequence"/>
</dbReference>
<dbReference type="GO" id="GO:0016829">
    <property type="term" value="F:lyase activity"/>
    <property type="evidence" value="ECO:0007669"/>
    <property type="project" value="UniProtKB-KW"/>
</dbReference>
<feature type="region of interest" description="Disordered" evidence="3">
    <location>
        <begin position="66"/>
        <end position="94"/>
    </location>
</feature>